<comment type="caution">
    <text evidence="1">The sequence shown here is derived from an EMBL/GenBank/DDBJ whole genome shotgun (WGS) entry which is preliminary data.</text>
</comment>
<keyword evidence="2" id="KW-1185">Reference proteome</keyword>
<dbReference type="AlphaFoldDB" id="A0A9P8TQ68"/>
<evidence type="ECO:0000313" key="1">
    <source>
        <dbReference type="EMBL" id="KAH3686929.1"/>
    </source>
</evidence>
<name>A0A9P8TQ68_WICPI</name>
<reference evidence="1" key="2">
    <citation type="submission" date="2021-01" db="EMBL/GenBank/DDBJ databases">
        <authorList>
            <person name="Schikora-Tamarit M.A."/>
        </authorList>
    </citation>
    <scope>NUCLEOTIDE SEQUENCE</scope>
    <source>
        <strain evidence="1">CBS2887</strain>
    </source>
</reference>
<dbReference type="EMBL" id="JAEUBG010001129">
    <property type="protein sequence ID" value="KAH3686929.1"/>
    <property type="molecule type" value="Genomic_DNA"/>
</dbReference>
<protein>
    <submittedName>
        <fullName evidence="1">Uncharacterized protein</fullName>
    </submittedName>
</protein>
<organism evidence="1 2">
    <name type="scientific">Wickerhamomyces pijperi</name>
    <name type="common">Yeast</name>
    <name type="synonym">Pichia pijperi</name>
    <dbReference type="NCBI Taxonomy" id="599730"/>
    <lineage>
        <taxon>Eukaryota</taxon>
        <taxon>Fungi</taxon>
        <taxon>Dikarya</taxon>
        <taxon>Ascomycota</taxon>
        <taxon>Saccharomycotina</taxon>
        <taxon>Saccharomycetes</taxon>
        <taxon>Phaffomycetales</taxon>
        <taxon>Wickerhamomycetaceae</taxon>
        <taxon>Wickerhamomyces</taxon>
    </lineage>
</organism>
<dbReference type="Proteomes" id="UP000774326">
    <property type="component" value="Unassembled WGS sequence"/>
</dbReference>
<sequence length="107" mass="11135">MASSMASAFFMVGAPVSNGVHLVGQVVVERSSVLGHGDDSLSKDQQVVEILLGDVLTHRDLGVVNDGLGQAGVVVQQGGQVVELFVCEGGLVFNEQSQLGESVVVWN</sequence>
<evidence type="ECO:0000313" key="2">
    <source>
        <dbReference type="Proteomes" id="UP000774326"/>
    </source>
</evidence>
<accession>A0A9P8TQ68</accession>
<gene>
    <name evidence="1" type="ORF">WICPIJ_002090</name>
</gene>
<proteinExistence type="predicted"/>
<reference evidence="1" key="1">
    <citation type="journal article" date="2021" name="Open Biol.">
        <title>Shared evolutionary footprints suggest mitochondrial oxidative damage underlies multiple complex I losses in fungi.</title>
        <authorList>
            <person name="Schikora-Tamarit M.A."/>
            <person name="Marcet-Houben M."/>
            <person name="Nosek J."/>
            <person name="Gabaldon T."/>
        </authorList>
    </citation>
    <scope>NUCLEOTIDE SEQUENCE</scope>
    <source>
        <strain evidence="1">CBS2887</strain>
    </source>
</reference>